<dbReference type="GO" id="GO:0016491">
    <property type="term" value="F:oxidoreductase activity"/>
    <property type="evidence" value="ECO:0007669"/>
    <property type="project" value="UniProtKB-KW"/>
</dbReference>
<accession>A0A1H2PXT8</accession>
<dbReference type="AlphaFoldDB" id="A0A1H2PXT8"/>
<keyword evidence="4" id="KW-1185">Reference proteome</keyword>
<dbReference type="Gene3D" id="3.30.9.10">
    <property type="entry name" value="D-Amino Acid Oxidase, subunit A, domain 2"/>
    <property type="match status" value="1"/>
</dbReference>
<gene>
    <name evidence="3" type="ORF">SAMN05216551_11769</name>
</gene>
<keyword evidence="1" id="KW-0560">Oxidoreductase</keyword>
<evidence type="ECO:0000256" key="1">
    <source>
        <dbReference type="ARBA" id="ARBA00023002"/>
    </source>
</evidence>
<dbReference type="Gene3D" id="3.50.50.60">
    <property type="entry name" value="FAD/NAD(P)-binding domain"/>
    <property type="match status" value="2"/>
</dbReference>
<name>A0A1H2PXT8_9BURK</name>
<feature type="domain" description="FAD dependent oxidoreductase" evidence="2">
    <location>
        <begin position="3"/>
        <end position="424"/>
    </location>
</feature>
<dbReference type="EMBL" id="FNLO01000017">
    <property type="protein sequence ID" value="SDV51466.1"/>
    <property type="molecule type" value="Genomic_DNA"/>
</dbReference>
<dbReference type="OrthoDB" id="18526at2"/>
<evidence type="ECO:0000259" key="2">
    <source>
        <dbReference type="Pfam" id="PF01266"/>
    </source>
</evidence>
<dbReference type="SUPFAM" id="SSF51905">
    <property type="entry name" value="FAD/NAD(P)-binding domain"/>
    <property type="match status" value="1"/>
</dbReference>
<evidence type="ECO:0000313" key="4">
    <source>
        <dbReference type="Proteomes" id="UP000243719"/>
    </source>
</evidence>
<dbReference type="Pfam" id="PF01266">
    <property type="entry name" value="DAO"/>
    <property type="match status" value="1"/>
</dbReference>
<dbReference type="STRING" id="1770053.SAMN05216551_11769"/>
<proteinExistence type="predicted"/>
<evidence type="ECO:0000313" key="3">
    <source>
        <dbReference type="EMBL" id="SDV51466.1"/>
    </source>
</evidence>
<organism evidence="3 4">
    <name type="scientific">Chitinasiproducens palmae</name>
    <dbReference type="NCBI Taxonomy" id="1770053"/>
    <lineage>
        <taxon>Bacteria</taxon>
        <taxon>Pseudomonadati</taxon>
        <taxon>Pseudomonadota</taxon>
        <taxon>Betaproteobacteria</taxon>
        <taxon>Burkholderiales</taxon>
        <taxon>Burkholderiaceae</taxon>
        <taxon>Chitinasiproducens</taxon>
    </lineage>
</organism>
<dbReference type="InterPro" id="IPR006076">
    <property type="entry name" value="FAD-dep_OxRdtase"/>
</dbReference>
<dbReference type="InterPro" id="IPR036188">
    <property type="entry name" value="FAD/NAD-bd_sf"/>
</dbReference>
<protein>
    <submittedName>
        <fullName evidence="3">FAD dependent oxidoreductase</fullName>
    </submittedName>
</protein>
<reference evidence="4" key="1">
    <citation type="submission" date="2016-09" db="EMBL/GenBank/DDBJ databases">
        <authorList>
            <person name="Varghese N."/>
            <person name="Submissions S."/>
        </authorList>
    </citation>
    <scope>NUCLEOTIDE SEQUENCE [LARGE SCALE GENOMIC DNA]</scope>
    <source>
        <strain evidence="4">JS23</strain>
    </source>
</reference>
<sequence length="431" mass="45128">MHFIIVGAGLGGLAAAWWARHHGHQATIVERCATVAERASHALSGLALPTALDPWFGPVVHAEPRAAWPWQRAKLSEALEAQRRDAAIRLAGWAARAQHVVSALAEEASGAAQPTLARPAASTGARTPPAEGLAAGLLYLFDDPDDWARARAVGEWLSREAASQAALCAPAWLEADACLQLDPSLAERRGLLGAASFPQASMGNPAWLAKLLRHRLERDGVRFLFGREAVQVRGAARDVEVVTQPARAGAYDGVVAHGFVDPFARTRQGAAEQEALRADRVIVAGGSDGLALLAASSLAPPAREIATVQQAALTGPVGDEGHAPRLAIVDAGKRVSVTRLDRRVRVWGAALDKRAPAPEARIDRAVHEAPGNTMRLGRATRWQATACLGSDGLPAAPAGADARVRVLLAGASLGFALPFGVAAALIEEMVA</sequence>
<dbReference type="Proteomes" id="UP000243719">
    <property type="component" value="Unassembled WGS sequence"/>
</dbReference>
<dbReference type="RefSeq" id="WP_091913138.1">
    <property type="nucleotide sequence ID" value="NZ_FNLO01000017.1"/>
</dbReference>